<reference evidence="3" key="1">
    <citation type="submission" date="2022-01" db="EMBL/GenBank/DDBJ databases">
        <title>Neisseria sp. ZJ104.</title>
        <authorList>
            <person name="Yang C."/>
        </authorList>
    </citation>
    <scope>NUCLEOTIDE SEQUENCE</scope>
    <source>
        <strain evidence="3">ZJ104</strain>
    </source>
</reference>
<dbReference type="EMBL" id="JAKKDL010000001">
    <property type="protein sequence ID" value="MCF7528804.1"/>
    <property type="molecule type" value="Genomic_DNA"/>
</dbReference>
<dbReference type="EMBL" id="JAKKDL010000004">
    <property type="protein sequence ID" value="MCF7529662.1"/>
    <property type="molecule type" value="Genomic_DNA"/>
</dbReference>
<dbReference type="RefSeq" id="WP_237092170.1">
    <property type="nucleotide sequence ID" value="NZ_JAKKDL010000001.1"/>
</dbReference>
<accession>A0AAW5AHU0</accession>
<evidence type="ECO:0008006" key="5">
    <source>
        <dbReference type="Google" id="ProtNLM"/>
    </source>
</evidence>
<evidence type="ECO:0000313" key="3">
    <source>
        <dbReference type="EMBL" id="MCF7529662.1"/>
    </source>
</evidence>
<organism evidence="3 4">
    <name type="scientific">Neisseria lisongii</name>
    <dbReference type="NCBI Taxonomy" id="2912188"/>
    <lineage>
        <taxon>Bacteria</taxon>
        <taxon>Pseudomonadati</taxon>
        <taxon>Pseudomonadota</taxon>
        <taxon>Betaproteobacteria</taxon>
        <taxon>Neisseriales</taxon>
        <taxon>Neisseriaceae</taxon>
        <taxon>Neisseria</taxon>
    </lineage>
</organism>
<sequence length="90" mass="9978">MKKLFIASVALLLSACGTFPSASEYWTYQGKPVTPKIVVPEMEACGFINTWNPISMDKDSLANAYLCMEKKGFLFAGKKACTWIDSKICK</sequence>
<keyword evidence="1" id="KW-0732">Signal</keyword>
<protein>
    <recommendedName>
        <fullName evidence="5">Lipoprotein</fullName>
    </recommendedName>
</protein>
<dbReference type="Proteomes" id="UP001201397">
    <property type="component" value="Unassembled WGS sequence"/>
</dbReference>
<name>A0AAW5AHU0_9NEIS</name>
<evidence type="ECO:0000256" key="1">
    <source>
        <dbReference type="SAM" id="SignalP"/>
    </source>
</evidence>
<gene>
    <name evidence="2" type="ORF">L4H06_00920</name>
    <name evidence="3" type="ORF">L4H06_05435</name>
</gene>
<evidence type="ECO:0000313" key="4">
    <source>
        <dbReference type="Proteomes" id="UP001201397"/>
    </source>
</evidence>
<dbReference type="PROSITE" id="PS51257">
    <property type="entry name" value="PROKAR_LIPOPROTEIN"/>
    <property type="match status" value="1"/>
</dbReference>
<evidence type="ECO:0000313" key="2">
    <source>
        <dbReference type="EMBL" id="MCF7528804.1"/>
    </source>
</evidence>
<proteinExistence type="predicted"/>
<comment type="caution">
    <text evidence="3">The sequence shown here is derived from an EMBL/GenBank/DDBJ whole genome shotgun (WGS) entry which is preliminary data.</text>
</comment>
<feature type="chain" id="PRO_5043296012" description="Lipoprotein" evidence="1">
    <location>
        <begin position="23"/>
        <end position="90"/>
    </location>
</feature>
<dbReference type="AlphaFoldDB" id="A0AAW5AHU0"/>
<feature type="signal peptide" evidence="1">
    <location>
        <begin position="1"/>
        <end position="22"/>
    </location>
</feature>